<evidence type="ECO:0000313" key="1">
    <source>
        <dbReference type="EMBL" id="KIA75338.1"/>
    </source>
</evidence>
<accession>A0A0C1E591</accession>
<dbReference type="InterPro" id="IPR036388">
    <property type="entry name" value="WH-like_DNA-bd_sf"/>
</dbReference>
<reference evidence="1 2" key="1">
    <citation type="submission" date="2014-11" db="EMBL/GenBank/DDBJ databases">
        <title>Genomics derived discovery of secondary metabolites biosynthetic gene clusters in Aspergillus ustus.</title>
        <authorList>
            <person name="Pi B."/>
            <person name="Dai F."/>
            <person name="Song X."/>
            <person name="Zhu C."/>
            <person name="Li H."/>
            <person name="Yu D."/>
        </authorList>
    </citation>
    <scope>NUCLEOTIDE SEQUENCE [LARGE SCALE GENOMIC DNA]</scope>
    <source>
        <strain evidence="1 2">3.3904</strain>
    </source>
</reference>
<dbReference type="Gene3D" id="1.10.10.10">
    <property type="entry name" value="Winged helix-like DNA-binding domain superfamily/Winged helix DNA-binding domain"/>
    <property type="match status" value="1"/>
</dbReference>
<organism evidence="1 2">
    <name type="scientific">Aspergillus ustus</name>
    <dbReference type="NCBI Taxonomy" id="40382"/>
    <lineage>
        <taxon>Eukaryota</taxon>
        <taxon>Fungi</taxon>
        <taxon>Dikarya</taxon>
        <taxon>Ascomycota</taxon>
        <taxon>Pezizomycotina</taxon>
        <taxon>Eurotiomycetes</taxon>
        <taxon>Eurotiomycetidae</taxon>
        <taxon>Eurotiales</taxon>
        <taxon>Aspergillaceae</taxon>
        <taxon>Aspergillus</taxon>
        <taxon>Aspergillus subgen. Nidulantes</taxon>
    </lineage>
</organism>
<comment type="caution">
    <text evidence="1">The sequence shown here is derived from an EMBL/GenBank/DDBJ whole genome shotgun (WGS) entry which is preliminary data.</text>
</comment>
<evidence type="ECO:0000313" key="2">
    <source>
        <dbReference type="Proteomes" id="UP000053475"/>
    </source>
</evidence>
<dbReference type="Proteomes" id="UP000053475">
    <property type="component" value="Unassembled WGS sequence"/>
</dbReference>
<dbReference type="InterPro" id="IPR036390">
    <property type="entry name" value="WH_DNA-bd_sf"/>
</dbReference>
<sequence length="506" mass="54755">MDELTELEVQGDKLAAAIKSHAQHRRDLQLSASDISGNHPDTTKSLSKTIADIHASMARIRTLLGGPVSFLQELARQVQTVACLKWLSEFQILACIPPDGNMTMTDLADLAGVPEPQLARIIRLMSTSGFLNEPLPNHVSHTPISAEFISNQPLLDATAFLTHIVAPTALQMAPATHRFGSSQTASHTAYNLAMDTAQPFGVAIHERPKWGRQWAAYLHRAGGLRQESEIVNMLAQLKWANIGNALIVEVNAQSTAIAQSLAKRFPTLRVVVQMDRARASSLNLNLMEFDYPRQAPYEVNMNMRMNTRHGFAGDFDIDTYTHGQLGPLNTESTLTSTLSSVSTPAFSSQPGSSSFFVSANANTSGNITVTYRTNGMTQPVLGAAVYILHLANYNPNSETTTTTSTLHAELHNYLGVLRGSGGILLIPTENLLPEPGSVTDPGLEAVARARDLAMLQLGNEGEMEIMELVGVIGSIRDGAGKLVVTNQLKAGNSLVVGLMVRYEGYY</sequence>
<keyword evidence="2" id="KW-1185">Reference proteome</keyword>
<proteinExistence type="predicted"/>
<protein>
    <recommendedName>
        <fullName evidence="3">O-methyltransferase domain-containing protein</fullName>
    </recommendedName>
</protein>
<dbReference type="AlphaFoldDB" id="A0A0C1E591"/>
<dbReference type="SUPFAM" id="SSF46785">
    <property type="entry name" value="Winged helix' DNA-binding domain"/>
    <property type="match status" value="1"/>
</dbReference>
<dbReference type="InterPro" id="IPR029063">
    <property type="entry name" value="SAM-dependent_MTases_sf"/>
</dbReference>
<dbReference type="Gene3D" id="3.40.50.150">
    <property type="entry name" value="Vaccinia Virus protein VP39"/>
    <property type="match status" value="1"/>
</dbReference>
<gene>
    <name evidence="1" type="ORF">HK57_00217</name>
</gene>
<dbReference type="PANTHER" id="PTHR43712:SF15">
    <property type="entry name" value="MONODICTYPHENONE CLUSTER TRANSCRIPTIONAL COACTIVATOR MDPA"/>
    <property type="match status" value="1"/>
</dbReference>
<dbReference type="PANTHER" id="PTHR43712">
    <property type="entry name" value="PUTATIVE (AFU_ORTHOLOGUE AFUA_4G14580)-RELATED"/>
    <property type="match status" value="1"/>
</dbReference>
<evidence type="ECO:0008006" key="3">
    <source>
        <dbReference type="Google" id="ProtNLM"/>
    </source>
</evidence>
<dbReference type="EMBL" id="JOMC01000243">
    <property type="protein sequence ID" value="KIA75338.1"/>
    <property type="molecule type" value="Genomic_DNA"/>
</dbReference>
<name>A0A0C1E591_ASPUT</name>